<accession>A0A4Y2RM63</accession>
<dbReference type="AlphaFoldDB" id="A0A4Y2RM63"/>
<dbReference type="PANTHER" id="PTHR19446">
    <property type="entry name" value="REVERSE TRANSCRIPTASES"/>
    <property type="match status" value="1"/>
</dbReference>
<reference evidence="1 2" key="1">
    <citation type="journal article" date="2019" name="Sci. Rep.">
        <title>Orb-weaving spider Araneus ventricosus genome elucidates the spidroin gene catalogue.</title>
        <authorList>
            <person name="Kono N."/>
            <person name="Nakamura H."/>
            <person name="Ohtoshi R."/>
            <person name="Moran D.A.P."/>
            <person name="Shinohara A."/>
            <person name="Yoshida Y."/>
            <person name="Fujiwara M."/>
            <person name="Mori M."/>
            <person name="Tomita M."/>
            <person name="Arakawa K."/>
        </authorList>
    </citation>
    <scope>NUCLEOTIDE SEQUENCE [LARGE SCALE GENOMIC DNA]</scope>
</reference>
<dbReference type="Proteomes" id="UP000499080">
    <property type="component" value="Unassembled WGS sequence"/>
</dbReference>
<keyword evidence="2" id="KW-1185">Reference proteome</keyword>
<proteinExistence type="predicted"/>
<gene>
    <name evidence="1" type="primary">PO11_30</name>
    <name evidence="1" type="ORF">AVEN_11245_1</name>
</gene>
<evidence type="ECO:0000313" key="2">
    <source>
        <dbReference type="Proteomes" id="UP000499080"/>
    </source>
</evidence>
<protein>
    <submittedName>
        <fullName evidence="1">Retrovirus-related Pol polyprotein from type-1 retrotransposable element R1</fullName>
    </submittedName>
</protein>
<sequence>MATKIANIKSTLQDQLERSGSPEELDRFVLAVTATIQEVCTTYLQYTELRPKTVPWWDAELEILRKKSCAFKRRFHRTLDLVEKRKGRLLTSFVGLNSSGHSPINNNSWDNSWTKFCEGVSSINEFALPYKICANKVCRPLVLWSIQVDGGPSTSLKESIERIVNVLFPGDDEFLTESPEQKQRRLFVENYRSTTNDERFNLSEVRSALKGSKRRRAPGLDGIQYEILVAINEKSPRLLVSLLNRRLDIRHFPRPWKKAKLVLLNKPGKDTSDPRAYRPICLLSTMSKVLDRLVAQRILHYYHSLNLLNLLKHCFCALKSCETAGFELKTVVLKKVRTNQAVSMVSLDVEGAFDFMGVYFVPSRSSSLSSNIFRMVRSYLRDRWILFETRATRVE</sequence>
<evidence type="ECO:0000313" key="1">
    <source>
        <dbReference type="EMBL" id="GBN76907.1"/>
    </source>
</evidence>
<dbReference type="EMBL" id="BGPR01017673">
    <property type="protein sequence ID" value="GBN76907.1"/>
    <property type="molecule type" value="Genomic_DNA"/>
</dbReference>
<organism evidence="1 2">
    <name type="scientific">Araneus ventricosus</name>
    <name type="common">Orbweaver spider</name>
    <name type="synonym">Epeira ventricosa</name>
    <dbReference type="NCBI Taxonomy" id="182803"/>
    <lineage>
        <taxon>Eukaryota</taxon>
        <taxon>Metazoa</taxon>
        <taxon>Ecdysozoa</taxon>
        <taxon>Arthropoda</taxon>
        <taxon>Chelicerata</taxon>
        <taxon>Arachnida</taxon>
        <taxon>Araneae</taxon>
        <taxon>Araneomorphae</taxon>
        <taxon>Entelegynae</taxon>
        <taxon>Araneoidea</taxon>
        <taxon>Araneidae</taxon>
        <taxon>Araneus</taxon>
    </lineage>
</organism>
<name>A0A4Y2RM63_ARAVE</name>
<comment type="caution">
    <text evidence="1">The sequence shown here is derived from an EMBL/GenBank/DDBJ whole genome shotgun (WGS) entry which is preliminary data.</text>
</comment>